<dbReference type="SMART" id="SM00353">
    <property type="entry name" value="HLH"/>
    <property type="match status" value="1"/>
</dbReference>
<dbReference type="EMBL" id="LN649230">
    <property type="protein sequence ID" value="CEI61819.1"/>
    <property type="molecule type" value="Genomic_DNA"/>
</dbReference>
<dbReference type="PROSITE" id="PS50888">
    <property type="entry name" value="BHLH"/>
    <property type="match status" value="1"/>
</dbReference>
<keyword evidence="1" id="KW-0805">Transcription regulation</keyword>
<proteinExistence type="predicted"/>
<evidence type="ECO:0000256" key="1">
    <source>
        <dbReference type="ARBA" id="ARBA00023015"/>
    </source>
</evidence>
<sequence>MANAGITKSQKPKRKGRSRPLPPDVTARNLAIEKQRRGEMNENFLELARMLPNIAAARRLTKVLIVNKTIEHVRQQREICLAADRDMQELVAENSRLISEVNCLRAQVGGPAAPVVQPKPATEAMKQLAETKNHVFGTFSAGFGDKWVEKASQAHVQTGARNNVYDIPVGDLDKTSVQQTASIISPTNIQPRTETILHNESFGTVYQQPDISLDPNLDTTNEAPLLSSFNPTVIGNSHLPDQLLTNGSYTGGTIPADQAYWFAGMDVGIPLQQFQGENGDMLGCI</sequence>
<keyword evidence="9" id="KW-1185">Reference proteome</keyword>
<dbReference type="Pfam" id="PF00010">
    <property type="entry name" value="HLH"/>
    <property type="match status" value="1"/>
</dbReference>
<feature type="region of interest" description="Disordered" evidence="6">
    <location>
        <begin position="1"/>
        <end position="24"/>
    </location>
</feature>
<keyword evidence="4" id="KW-0804">Transcription</keyword>
<dbReference type="GO" id="GO:0003700">
    <property type="term" value="F:DNA-binding transcription factor activity"/>
    <property type="evidence" value="ECO:0007669"/>
    <property type="project" value="TreeGrafter"/>
</dbReference>
<dbReference type="PANTHER" id="PTHR10328">
    <property type="entry name" value="PROTEIN MAX MYC-ASSOCIATED FACTOR X"/>
    <property type="match status" value="1"/>
</dbReference>
<dbReference type="GO" id="GO:0090575">
    <property type="term" value="C:RNA polymerase II transcription regulator complex"/>
    <property type="evidence" value="ECO:0007669"/>
    <property type="project" value="TreeGrafter"/>
</dbReference>
<keyword evidence="5" id="KW-0539">Nucleus</keyword>
<dbReference type="PANTHER" id="PTHR10328:SF3">
    <property type="entry name" value="PROTEIN MAX"/>
    <property type="match status" value="1"/>
</dbReference>
<reference evidence="9" key="1">
    <citation type="submission" date="2014-10" db="EMBL/GenBank/DDBJ databases">
        <authorList>
            <person name="King R."/>
        </authorList>
    </citation>
    <scope>NUCLEOTIDE SEQUENCE [LARGE SCALE GENOMIC DNA]</scope>
    <source>
        <strain evidence="9">A3/5</strain>
    </source>
</reference>
<protein>
    <recommendedName>
        <fullName evidence="7">BHLH domain-containing protein</fullName>
    </recommendedName>
</protein>
<evidence type="ECO:0000313" key="8">
    <source>
        <dbReference type="EMBL" id="CEI61819.1"/>
    </source>
</evidence>
<evidence type="ECO:0000256" key="5">
    <source>
        <dbReference type="ARBA" id="ARBA00023242"/>
    </source>
</evidence>
<evidence type="ECO:0000256" key="2">
    <source>
        <dbReference type="ARBA" id="ARBA00023125"/>
    </source>
</evidence>
<dbReference type="GO" id="GO:0045944">
    <property type="term" value="P:positive regulation of transcription by RNA polymerase II"/>
    <property type="evidence" value="ECO:0007669"/>
    <property type="project" value="TreeGrafter"/>
</dbReference>
<dbReference type="Gene3D" id="4.10.280.10">
    <property type="entry name" value="Helix-loop-helix DNA-binding domain"/>
    <property type="match status" value="1"/>
</dbReference>
<dbReference type="CDD" id="cd00083">
    <property type="entry name" value="bHLH_SF"/>
    <property type="match status" value="1"/>
</dbReference>
<dbReference type="GO" id="GO:0003677">
    <property type="term" value="F:DNA binding"/>
    <property type="evidence" value="ECO:0007669"/>
    <property type="project" value="UniProtKB-KW"/>
</dbReference>
<dbReference type="InterPro" id="IPR011598">
    <property type="entry name" value="bHLH_dom"/>
</dbReference>
<evidence type="ECO:0000256" key="4">
    <source>
        <dbReference type="ARBA" id="ARBA00023163"/>
    </source>
</evidence>
<evidence type="ECO:0000256" key="6">
    <source>
        <dbReference type="SAM" id="MobiDB-lite"/>
    </source>
</evidence>
<name>A0A2L2SYC8_9HYPO</name>
<evidence type="ECO:0000256" key="3">
    <source>
        <dbReference type="ARBA" id="ARBA00023159"/>
    </source>
</evidence>
<organism evidence="8 9">
    <name type="scientific">Fusarium venenatum</name>
    <dbReference type="NCBI Taxonomy" id="56646"/>
    <lineage>
        <taxon>Eukaryota</taxon>
        <taxon>Fungi</taxon>
        <taxon>Dikarya</taxon>
        <taxon>Ascomycota</taxon>
        <taxon>Pezizomycotina</taxon>
        <taxon>Sordariomycetes</taxon>
        <taxon>Hypocreomycetidae</taxon>
        <taxon>Hypocreales</taxon>
        <taxon>Nectriaceae</taxon>
        <taxon>Fusarium</taxon>
    </lineage>
</organism>
<keyword evidence="3" id="KW-0010">Activator</keyword>
<evidence type="ECO:0000259" key="7">
    <source>
        <dbReference type="PROSITE" id="PS50888"/>
    </source>
</evidence>
<keyword evidence="2" id="KW-0238">DNA-binding</keyword>
<dbReference type="AlphaFoldDB" id="A0A2L2SYC8"/>
<dbReference type="Proteomes" id="UP000245910">
    <property type="component" value="Chromosome II"/>
</dbReference>
<dbReference type="InterPro" id="IPR036638">
    <property type="entry name" value="HLH_DNA-bd_sf"/>
</dbReference>
<dbReference type="STRING" id="56646.A0A2L2SYC8"/>
<accession>A0A2L2SYC8</accession>
<feature type="domain" description="BHLH" evidence="7">
    <location>
        <begin position="24"/>
        <end position="76"/>
    </location>
</feature>
<dbReference type="SUPFAM" id="SSF47459">
    <property type="entry name" value="HLH, helix-loop-helix DNA-binding domain"/>
    <property type="match status" value="1"/>
</dbReference>
<evidence type="ECO:0000313" key="9">
    <source>
        <dbReference type="Proteomes" id="UP000245910"/>
    </source>
</evidence>
<dbReference type="GO" id="GO:0046983">
    <property type="term" value="F:protein dimerization activity"/>
    <property type="evidence" value="ECO:0007669"/>
    <property type="project" value="InterPro"/>
</dbReference>